<sequence>PWRTVVFSKPIFDSPFGKRKPDLVAEKDKFFIDSQVVGDSVDLKRSNLRKISYYRDNQELDDSIRKQHLATDGNYVGATLNFRGFWSEKSADDLVGRFKVLNRSDLSVISECCSLPMHRSPCSIDPPPGPLRRTHRNSRHATCHQAQFRHRTYWAFIFFINCALHLFCRFENL</sequence>
<proteinExistence type="predicted"/>
<dbReference type="EMBL" id="BGPR01163177">
    <property type="protein sequence ID" value="GBM03456.1"/>
    <property type="molecule type" value="Genomic_DNA"/>
</dbReference>
<evidence type="ECO:0000313" key="1">
    <source>
        <dbReference type="EMBL" id="GBM03456.1"/>
    </source>
</evidence>
<evidence type="ECO:0000313" key="2">
    <source>
        <dbReference type="Proteomes" id="UP000499080"/>
    </source>
</evidence>
<dbReference type="Proteomes" id="UP000499080">
    <property type="component" value="Unassembled WGS sequence"/>
</dbReference>
<name>A0A4Y2CHT8_ARAVE</name>
<organism evidence="1 2">
    <name type="scientific">Araneus ventricosus</name>
    <name type="common">Orbweaver spider</name>
    <name type="synonym">Epeira ventricosa</name>
    <dbReference type="NCBI Taxonomy" id="182803"/>
    <lineage>
        <taxon>Eukaryota</taxon>
        <taxon>Metazoa</taxon>
        <taxon>Ecdysozoa</taxon>
        <taxon>Arthropoda</taxon>
        <taxon>Chelicerata</taxon>
        <taxon>Arachnida</taxon>
        <taxon>Araneae</taxon>
        <taxon>Araneomorphae</taxon>
        <taxon>Entelegynae</taxon>
        <taxon>Araneoidea</taxon>
        <taxon>Araneidae</taxon>
        <taxon>Araneus</taxon>
    </lineage>
</organism>
<reference evidence="1 2" key="1">
    <citation type="journal article" date="2019" name="Sci. Rep.">
        <title>Orb-weaving spider Araneus ventricosus genome elucidates the spidroin gene catalogue.</title>
        <authorList>
            <person name="Kono N."/>
            <person name="Nakamura H."/>
            <person name="Ohtoshi R."/>
            <person name="Moran D.A.P."/>
            <person name="Shinohara A."/>
            <person name="Yoshida Y."/>
            <person name="Fujiwara M."/>
            <person name="Mori M."/>
            <person name="Tomita M."/>
            <person name="Arakawa K."/>
        </authorList>
    </citation>
    <scope>NUCLEOTIDE SEQUENCE [LARGE SCALE GENOMIC DNA]</scope>
</reference>
<dbReference type="AlphaFoldDB" id="A0A4Y2CHT8"/>
<accession>A0A4Y2CHT8</accession>
<keyword evidence="2" id="KW-1185">Reference proteome</keyword>
<gene>
    <name evidence="1" type="ORF">AVEN_79643_1</name>
</gene>
<feature type="non-terminal residue" evidence="1">
    <location>
        <position position="1"/>
    </location>
</feature>
<protein>
    <submittedName>
        <fullName evidence="1">Uncharacterized protein</fullName>
    </submittedName>
</protein>
<comment type="caution">
    <text evidence="1">The sequence shown here is derived from an EMBL/GenBank/DDBJ whole genome shotgun (WGS) entry which is preliminary data.</text>
</comment>
<dbReference type="OrthoDB" id="9214535at2759"/>